<accession>A0ABV6DK65</accession>
<feature type="active site" description="Proton acceptor" evidence="2">
    <location>
        <position position="141"/>
    </location>
</feature>
<dbReference type="NCBIfam" id="TIGR02258">
    <property type="entry name" value="2_5_ligase"/>
    <property type="match status" value="1"/>
</dbReference>
<feature type="short sequence motif" description="HXTX 1" evidence="2">
    <location>
        <begin position="52"/>
        <end position="55"/>
    </location>
</feature>
<dbReference type="EMBL" id="JBHLWN010000045">
    <property type="protein sequence ID" value="MFC0213030.1"/>
    <property type="molecule type" value="Genomic_DNA"/>
</dbReference>
<feature type="active site" description="Proton donor" evidence="2">
    <location>
        <position position="52"/>
    </location>
</feature>
<evidence type="ECO:0000313" key="4">
    <source>
        <dbReference type="Proteomes" id="UP001589776"/>
    </source>
</evidence>
<keyword evidence="1 2" id="KW-0378">Hydrolase</keyword>
<reference evidence="3 4" key="1">
    <citation type="submission" date="2024-09" db="EMBL/GenBank/DDBJ databases">
        <authorList>
            <person name="Sun Q."/>
            <person name="Mori K."/>
        </authorList>
    </citation>
    <scope>NUCLEOTIDE SEQUENCE [LARGE SCALE GENOMIC DNA]</scope>
    <source>
        <strain evidence="3 4">CCM 7759</strain>
    </source>
</reference>
<gene>
    <name evidence="3" type="primary">thpR</name>
    <name evidence="3" type="ORF">ACFFK0_11280</name>
</gene>
<feature type="short sequence motif" description="HXTX 2" evidence="2">
    <location>
        <begin position="141"/>
        <end position="144"/>
    </location>
</feature>
<comment type="similarity">
    <text evidence="2">Belongs to the 2H phosphoesterase superfamily. ThpR family.</text>
</comment>
<comment type="catalytic activity">
    <reaction evidence="2">
        <text>a 3'-end 2',3'-cyclophospho-ribonucleotide-RNA + H2O = a 3'-end 2'-phospho-ribonucleotide-RNA + H(+)</text>
        <dbReference type="Rhea" id="RHEA:11828"/>
        <dbReference type="Rhea" id="RHEA-COMP:10464"/>
        <dbReference type="Rhea" id="RHEA-COMP:17353"/>
        <dbReference type="ChEBI" id="CHEBI:15377"/>
        <dbReference type="ChEBI" id="CHEBI:15378"/>
        <dbReference type="ChEBI" id="CHEBI:83064"/>
        <dbReference type="ChEBI" id="CHEBI:173113"/>
        <dbReference type="EC" id="3.1.4.58"/>
    </reaction>
</comment>
<comment type="caution">
    <text evidence="3">The sequence shown here is derived from an EMBL/GenBank/DDBJ whole genome shotgun (WGS) entry which is preliminary data.</text>
</comment>
<dbReference type="Proteomes" id="UP001589776">
    <property type="component" value="Unassembled WGS sequence"/>
</dbReference>
<dbReference type="PANTHER" id="PTHR35561">
    <property type="entry name" value="RNA 2',3'-CYCLIC PHOSPHODIESTERASE"/>
    <property type="match status" value="1"/>
</dbReference>
<dbReference type="EC" id="3.1.4.58" evidence="2"/>
<evidence type="ECO:0000256" key="2">
    <source>
        <dbReference type="HAMAP-Rule" id="MF_01940"/>
    </source>
</evidence>
<dbReference type="PANTHER" id="PTHR35561:SF1">
    <property type="entry name" value="RNA 2',3'-CYCLIC PHOSPHODIESTERASE"/>
    <property type="match status" value="1"/>
</dbReference>
<protein>
    <recommendedName>
        <fullName evidence="2">RNA 2',3'-cyclic phosphodiesterase</fullName>
        <shortName evidence="2">RNA 2',3'-CPDase</shortName>
        <ecNumber evidence="2">3.1.4.58</ecNumber>
    </recommendedName>
</protein>
<dbReference type="InterPro" id="IPR009097">
    <property type="entry name" value="Cyclic_Pdiesterase"/>
</dbReference>
<dbReference type="HAMAP" id="MF_01940">
    <property type="entry name" value="RNA_CPDase"/>
    <property type="match status" value="1"/>
</dbReference>
<organism evidence="3 4">
    <name type="scientific">Paenibacillus chartarius</name>
    <dbReference type="NCBI Taxonomy" id="747481"/>
    <lineage>
        <taxon>Bacteria</taxon>
        <taxon>Bacillati</taxon>
        <taxon>Bacillota</taxon>
        <taxon>Bacilli</taxon>
        <taxon>Bacillales</taxon>
        <taxon>Paenibacillaceae</taxon>
        <taxon>Paenibacillus</taxon>
    </lineage>
</organism>
<dbReference type="RefSeq" id="WP_377470285.1">
    <property type="nucleotide sequence ID" value="NZ_JBHLWN010000045.1"/>
</dbReference>
<name>A0ABV6DK65_9BACL</name>
<dbReference type="Gene3D" id="3.90.1140.10">
    <property type="entry name" value="Cyclic phosphodiesterase"/>
    <property type="match status" value="1"/>
</dbReference>
<evidence type="ECO:0000313" key="3">
    <source>
        <dbReference type="EMBL" id="MFC0213030.1"/>
    </source>
</evidence>
<sequence>MTHKAFQSTNQPPRLFAAVPVPDNIRAALHEIGRRLKDQVRFQKWTHPDDIHITLKFLGETPAARVDAVMDALRSAAADTALQPFELQAAALGVFGPPARPSILWTGLQGDKTSLIQLQSAVEGAMAALGYEREERGYRPHITLARRYNGSAGFDRKALETAEELLQSHSLRWTADSITLYRSHLGRTPMYEALAHFPLQAAALRSPLA</sequence>
<dbReference type="Pfam" id="PF13563">
    <property type="entry name" value="2_5_RNA_ligase2"/>
    <property type="match status" value="1"/>
</dbReference>
<evidence type="ECO:0000256" key="1">
    <source>
        <dbReference type="ARBA" id="ARBA00022801"/>
    </source>
</evidence>
<dbReference type="SUPFAM" id="SSF55144">
    <property type="entry name" value="LigT-like"/>
    <property type="match status" value="1"/>
</dbReference>
<keyword evidence="4" id="KW-1185">Reference proteome</keyword>
<comment type="function">
    <text evidence="2">Hydrolyzes RNA 2',3'-cyclic phosphodiester to an RNA 2'-phosphomonoester.</text>
</comment>
<dbReference type="InterPro" id="IPR004175">
    <property type="entry name" value="RNA_CPDase"/>
</dbReference>
<proteinExistence type="inferred from homology"/>